<dbReference type="AlphaFoldDB" id="A0A814IJC7"/>
<evidence type="ECO:0000313" key="4">
    <source>
        <dbReference type="Proteomes" id="UP000663891"/>
    </source>
</evidence>
<protein>
    <recommendedName>
        <fullName evidence="5">G-protein coupled receptors family 1 profile domain-containing protein</fullName>
    </recommendedName>
</protein>
<accession>A0A814IJC7</accession>
<dbReference type="SUPFAM" id="SSF81321">
    <property type="entry name" value="Family A G protein-coupled receptor-like"/>
    <property type="match status" value="1"/>
</dbReference>
<keyword evidence="1" id="KW-0812">Transmembrane</keyword>
<feature type="signal peptide" evidence="2">
    <location>
        <begin position="1"/>
        <end position="16"/>
    </location>
</feature>
<feature type="transmembrane region" description="Helical" evidence="1">
    <location>
        <begin position="255"/>
        <end position="278"/>
    </location>
</feature>
<feature type="chain" id="PRO_5032727373" description="G-protein coupled receptors family 1 profile domain-containing protein" evidence="2">
    <location>
        <begin position="17"/>
        <end position="385"/>
    </location>
</feature>
<evidence type="ECO:0008006" key="5">
    <source>
        <dbReference type="Google" id="ProtNLM"/>
    </source>
</evidence>
<gene>
    <name evidence="3" type="ORF">VCS650_LOCUS15930</name>
</gene>
<reference evidence="3" key="1">
    <citation type="submission" date="2021-02" db="EMBL/GenBank/DDBJ databases">
        <authorList>
            <person name="Nowell W R."/>
        </authorList>
    </citation>
    <scope>NUCLEOTIDE SEQUENCE</scope>
</reference>
<comment type="caution">
    <text evidence="3">The sequence shown here is derived from an EMBL/GenBank/DDBJ whole genome shotgun (WGS) entry which is preliminary data.</text>
</comment>
<evidence type="ECO:0000256" key="1">
    <source>
        <dbReference type="SAM" id="Phobius"/>
    </source>
</evidence>
<keyword evidence="2" id="KW-0732">Signal</keyword>
<proteinExistence type="predicted"/>
<dbReference type="EMBL" id="CAJNON010000140">
    <property type="protein sequence ID" value="CAF1023538.1"/>
    <property type="molecule type" value="Genomic_DNA"/>
</dbReference>
<feature type="transmembrane region" description="Helical" evidence="1">
    <location>
        <begin position="163"/>
        <end position="183"/>
    </location>
</feature>
<dbReference type="Gene3D" id="1.20.1070.10">
    <property type="entry name" value="Rhodopsin 7-helix transmembrane proteins"/>
    <property type="match status" value="1"/>
</dbReference>
<feature type="transmembrane region" description="Helical" evidence="1">
    <location>
        <begin position="290"/>
        <end position="313"/>
    </location>
</feature>
<evidence type="ECO:0000256" key="2">
    <source>
        <dbReference type="SAM" id="SignalP"/>
    </source>
</evidence>
<dbReference type="OrthoDB" id="9996954at2759"/>
<evidence type="ECO:0000313" key="3">
    <source>
        <dbReference type="EMBL" id="CAF1023538.1"/>
    </source>
</evidence>
<dbReference type="Proteomes" id="UP000663891">
    <property type="component" value="Unassembled WGS sequence"/>
</dbReference>
<organism evidence="3 4">
    <name type="scientific">Adineta steineri</name>
    <dbReference type="NCBI Taxonomy" id="433720"/>
    <lineage>
        <taxon>Eukaryota</taxon>
        <taxon>Metazoa</taxon>
        <taxon>Spiralia</taxon>
        <taxon>Gnathifera</taxon>
        <taxon>Rotifera</taxon>
        <taxon>Eurotatoria</taxon>
        <taxon>Bdelloidea</taxon>
        <taxon>Adinetida</taxon>
        <taxon>Adinetidae</taxon>
        <taxon>Adineta</taxon>
    </lineage>
</organism>
<keyword evidence="1" id="KW-0472">Membrane</keyword>
<sequence length="385" mass="44849">MRLLLLVIFLFHYCHATVDLLFQIQPHSVRINNQDEIYITSDDHYIGQVLYRFDQIQLACDCQTQLNKTQYNIYWAINNKIIDQYRSLNNIHLIIDKNNVQAPITYVSCHCVFILPNLKQIKRNYRYQLYIDLESEPSLKPIIYSVELSMIKGHFYDFLRRHYILMVSFTIIIIGITCSLVILKHDQQEWSTNKQSPSSCCSSSWKKKMITFTNIMNSKTDRNSSSSRSSFSDYTIRLKRINTYAKARSKTFRMIIVLVLFMILFGAPYYCLELYIAYTGRKPSDLILALAGGAAVAPSSIDPWIFLLFWVNWNEPVNTNSSRRLITLSLQHQQQHIQSRRINRSTTLGASSISDQQHHGSPRHASRSAPCIRKWDVSSQKLENL</sequence>
<keyword evidence="1" id="KW-1133">Transmembrane helix</keyword>
<name>A0A814IJC7_9BILA</name>